<keyword evidence="1" id="KW-0812">Transmembrane</keyword>
<feature type="transmembrane region" description="Helical" evidence="1">
    <location>
        <begin position="61"/>
        <end position="82"/>
    </location>
</feature>
<dbReference type="RefSeq" id="WP_023849035.1">
    <property type="nucleotide sequence ID" value="NZ_CP047166.1"/>
</dbReference>
<dbReference type="EMBL" id="CP047166">
    <property type="protein sequence ID" value="QRF65860.1"/>
    <property type="molecule type" value="Genomic_DNA"/>
</dbReference>
<keyword evidence="1" id="KW-0472">Membrane</keyword>
<dbReference type="Proteomes" id="UP000596387">
    <property type="component" value="Chromosome"/>
</dbReference>
<feature type="transmembrane region" description="Helical" evidence="1">
    <location>
        <begin position="88"/>
        <end position="106"/>
    </location>
</feature>
<sequence>MTVQDKEETRDPLWSALWKGWRCRCPNCGSGPMLTGYLKVRDSCPVCREPLHHHRADDGPAYLTILIVGHIMAPMLHVVFTTFRPEPLTLFTIFAVGCVALSLYLLPRLKGVVVAFQWVRGMHGFDPHP</sequence>
<evidence type="ECO:0000313" key="3">
    <source>
        <dbReference type="Proteomes" id="UP000596387"/>
    </source>
</evidence>
<keyword evidence="1" id="KW-1133">Transmembrane helix</keyword>
<gene>
    <name evidence="2" type="ORF">GQA70_05765</name>
</gene>
<proteinExistence type="predicted"/>
<evidence type="ECO:0000256" key="1">
    <source>
        <dbReference type="SAM" id="Phobius"/>
    </source>
</evidence>
<reference evidence="2 3" key="1">
    <citation type="submission" date="2019-12" db="EMBL/GenBank/DDBJ databases">
        <title>Complete Genome Sequence of a Quorum-Sensing Bacterium,Rhodobacteraceae bacterium C31, Isolated from a marine microalgae symbiotic bacteria.</title>
        <authorList>
            <person name="Zhang Y."/>
        </authorList>
    </citation>
    <scope>NUCLEOTIDE SEQUENCE [LARGE SCALE GENOMIC DNA]</scope>
    <source>
        <strain evidence="2 3">C31</strain>
    </source>
</reference>
<accession>A0ABX7F6H3</accession>
<dbReference type="InterPro" id="IPR009325">
    <property type="entry name" value="DUF983"/>
</dbReference>
<evidence type="ECO:0000313" key="2">
    <source>
        <dbReference type="EMBL" id="QRF65860.1"/>
    </source>
</evidence>
<organism evidence="2 3">
    <name type="scientific">Ponticoccus alexandrii</name>
    <dbReference type="NCBI Taxonomy" id="1943633"/>
    <lineage>
        <taxon>Bacteria</taxon>
        <taxon>Pseudomonadati</taxon>
        <taxon>Pseudomonadota</taxon>
        <taxon>Alphaproteobacteria</taxon>
        <taxon>Rhodobacterales</taxon>
        <taxon>Roseobacteraceae</taxon>
        <taxon>Ponticoccus</taxon>
    </lineage>
</organism>
<keyword evidence="3" id="KW-1185">Reference proteome</keyword>
<protein>
    <submittedName>
        <fullName evidence="2">DUF983 domain-containing protein</fullName>
    </submittedName>
</protein>
<dbReference type="Pfam" id="PF06170">
    <property type="entry name" value="DUF983"/>
    <property type="match status" value="1"/>
</dbReference>
<name>A0ABX7F6H3_9RHOB</name>